<dbReference type="SUPFAM" id="SSF51246">
    <property type="entry name" value="Rudiment single hybrid motif"/>
    <property type="match status" value="1"/>
</dbReference>
<dbReference type="PROSITE" id="PS50975">
    <property type="entry name" value="ATP_GRASP"/>
    <property type="match status" value="1"/>
</dbReference>
<evidence type="ECO:0000256" key="8">
    <source>
        <dbReference type="ARBA" id="ARBA00053351"/>
    </source>
</evidence>
<dbReference type="Gene3D" id="2.40.50.100">
    <property type="match status" value="1"/>
</dbReference>
<dbReference type="PANTHER" id="PTHR18866">
    <property type="entry name" value="CARBOXYLASE:PYRUVATE/ACETYL-COA/PROPIONYL-COA CARBOXYLASE"/>
    <property type="match status" value="1"/>
</dbReference>
<dbReference type="SUPFAM" id="SSF56059">
    <property type="entry name" value="Glutathione synthetase ATP-binding domain-like"/>
    <property type="match status" value="1"/>
</dbReference>
<evidence type="ECO:0000256" key="7">
    <source>
        <dbReference type="ARBA" id="ARBA00023267"/>
    </source>
</evidence>
<keyword evidence="16" id="KW-1185">Reference proteome</keyword>
<reference evidence="15 16" key="1">
    <citation type="journal article" date="2022" name="ISME Commun">
        <title>Vulcanimicrobium alpinus gen. nov. sp. nov., the first cultivated representative of the candidate phylum 'Eremiobacterota', is a metabolically versatile aerobic anoxygenic phototroph.</title>
        <authorList>
            <person name="Yabe S."/>
            <person name="Muto K."/>
            <person name="Abe K."/>
            <person name="Yokota A."/>
            <person name="Staudigel H."/>
            <person name="Tebo B.M."/>
        </authorList>
    </citation>
    <scope>NUCLEOTIDE SEQUENCE [LARGE SCALE GENOMIC DNA]</scope>
    <source>
        <strain evidence="15 16">WC8-2</strain>
    </source>
</reference>
<dbReference type="InterPro" id="IPR011764">
    <property type="entry name" value="Biotin_carboxylation_dom"/>
</dbReference>
<dbReference type="PROSITE" id="PS00867">
    <property type="entry name" value="CPSASE_2"/>
    <property type="match status" value="1"/>
</dbReference>
<dbReference type="PROSITE" id="PS50968">
    <property type="entry name" value="BIOTINYL_LIPOYL"/>
    <property type="match status" value="1"/>
</dbReference>
<evidence type="ECO:0000259" key="13">
    <source>
        <dbReference type="PROSITE" id="PS50975"/>
    </source>
</evidence>
<sequence length="627" mass="66587">MIRRLLIANRGEIAVRIARGAREMGISPVGVYSDADAGALFRTVMDETIRIGHGPATESYLDGERIVAAAKTLGADAIHPGYGFLSEREPFARLVVESGLIFVGPTPDAIAAMGSKIDAKRRVRAFGVPVVPGYDGDDQSDAALRAQAEAIGTPVLIKASAGGGGRGMRVVDDLARFDEALASARREAIAAFGDGTVLLERYLRRPRHIEFQILADVHGTTVHLGERECSIQRRHQKVVEEAPSVALDPGLRATMGEAAVNAARSVGYTNAGTAEFMLDDDGRFYFLEMNARLQVEHPVTELVYDVDLVHEQLRIANGEALRFSQADLTPRGWAIEVRFNAEDPAHDFLPQSGRLASFDVPRAPGVRLDTGFRAGDEVPVYYDSMLAKIIVWGTDRPAAIARMAQTLAQTEVSGIATNLLLLRAIVADDAYRAGDTTTRFLDERMAGFALGAPAVDDATKRRVAAAVLAHGDGWRLGRVGIPLAFVVDGEPVRAHATFAAAGWTLDGDVQGTIAPDDRGATFDAAGGSVAIDGRVVRWTRAAPPSPDAEHSAHAAASGEVTSPMPGKIIAVEVVAGAAVEQRALLVVLEAMKMEHRIEAPLAGTVTDVRVKAGDLVTSGATLLTIGA</sequence>
<comment type="function">
    <text evidence="8">Component of a biotin-dependent acyl-CoA carboxylase complex. This subunit catalyzes the ATP-dependent carboxylation of the biotin carried by the biotin carboxyl carrier (BCC) domain, resulting in the formation of carboxyl biotin. When associated with the beta1 subunit AccD1, is involved in branched amino-acid catabolism with methylcrotonyl coenzyme A as the substrate.</text>
</comment>
<proteinExistence type="predicted"/>
<dbReference type="InterPro" id="IPR005482">
    <property type="entry name" value="Biotin_COase_C"/>
</dbReference>
<dbReference type="InterPro" id="IPR011053">
    <property type="entry name" value="Single_hybrid_motif"/>
</dbReference>
<dbReference type="SUPFAM" id="SSF51230">
    <property type="entry name" value="Single hybrid motif"/>
    <property type="match status" value="1"/>
</dbReference>
<evidence type="ECO:0000256" key="10">
    <source>
        <dbReference type="ARBA" id="ARBA00074050"/>
    </source>
</evidence>
<dbReference type="InterPro" id="IPR000089">
    <property type="entry name" value="Biotin_lipoyl"/>
</dbReference>
<dbReference type="InterPro" id="IPR005479">
    <property type="entry name" value="CPAse_ATP-bd"/>
</dbReference>
<keyword evidence="4 11" id="KW-0547">Nucleotide-binding</keyword>
<evidence type="ECO:0000256" key="6">
    <source>
        <dbReference type="ARBA" id="ARBA00022946"/>
    </source>
</evidence>
<accession>A0AAN1XVV2</accession>
<dbReference type="FunFam" id="2.40.50.100:FF:000003">
    <property type="entry name" value="Acetyl-CoA carboxylase biotin carboxyl carrier protein"/>
    <property type="match status" value="1"/>
</dbReference>
<feature type="domain" description="ATP-grasp" evidence="13">
    <location>
        <begin position="120"/>
        <end position="317"/>
    </location>
</feature>
<protein>
    <recommendedName>
        <fullName evidence="10">Biotin-dependent 3-methylcrotonyl-coenzyme A carboxylase alpha1 subunit</fullName>
        <ecNumber evidence="2">6.3.4.14</ecNumber>
    </recommendedName>
</protein>
<dbReference type="Pfam" id="PF00364">
    <property type="entry name" value="Biotin_lipoyl"/>
    <property type="match status" value="1"/>
</dbReference>
<keyword evidence="6" id="KW-0809">Transit peptide</keyword>
<dbReference type="InterPro" id="IPR016185">
    <property type="entry name" value="PreATP-grasp_dom_sf"/>
</dbReference>
<dbReference type="SUPFAM" id="SSF52440">
    <property type="entry name" value="PreATP-grasp domain"/>
    <property type="match status" value="1"/>
</dbReference>
<name>A0AAN1XVV2_UNVUL</name>
<comment type="subunit">
    <text evidence="9">The biotin-dependent acyl-CoA carboxylase complex is composed of AccA1, which contains the biotin carboxylase (BC) and biotin carboxyl carrier protein (BCCP) domains, and AccD1, which contains the carboxyl transferase (CT) domain. The AccA1/AccD1 complex forms a dodecamer.</text>
</comment>
<dbReference type="InterPro" id="IPR011054">
    <property type="entry name" value="Rudment_hybrid_motif"/>
</dbReference>
<dbReference type="PROSITE" id="PS50979">
    <property type="entry name" value="BC"/>
    <property type="match status" value="1"/>
</dbReference>
<dbReference type="GO" id="GO:0005524">
    <property type="term" value="F:ATP binding"/>
    <property type="evidence" value="ECO:0007669"/>
    <property type="project" value="UniProtKB-UniRule"/>
</dbReference>
<comment type="cofactor">
    <cofactor evidence="1">
        <name>biotin</name>
        <dbReference type="ChEBI" id="CHEBI:57586"/>
    </cofactor>
</comment>
<organism evidence="15 16">
    <name type="scientific">Vulcanimicrobium alpinum</name>
    <dbReference type="NCBI Taxonomy" id="3016050"/>
    <lineage>
        <taxon>Bacteria</taxon>
        <taxon>Bacillati</taxon>
        <taxon>Vulcanimicrobiota</taxon>
        <taxon>Vulcanimicrobiia</taxon>
        <taxon>Vulcanimicrobiales</taxon>
        <taxon>Vulcanimicrobiaceae</taxon>
        <taxon>Vulcanimicrobium</taxon>
    </lineage>
</organism>
<evidence type="ECO:0000256" key="1">
    <source>
        <dbReference type="ARBA" id="ARBA00001953"/>
    </source>
</evidence>
<evidence type="ECO:0000313" key="15">
    <source>
        <dbReference type="EMBL" id="BDE05227.1"/>
    </source>
</evidence>
<dbReference type="Pfam" id="PF02785">
    <property type="entry name" value="Biotin_carb_C"/>
    <property type="match status" value="1"/>
</dbReference>
<dbReference type="GO" id="GO:0046872">
    <property type="term" value="F:metal ion binding"/>
    <property type="evidence" value="ECO:0007669"/>
    <property type="project" value="InterPro"/>
</dbReference>
<evidence type="ECO:0000259" key="12">
    <source>
        <dbReference type="PROSITE" id="PS50968"/>
    </source>
</evidence>
<dbReference type="SMART" id="SM00878">
    <property type="entry name" value="Biotin_carb_C"/>
    <property type="match status" value="1"/>
</dbReference>
<dbReference type="EMBL" id="AP025523">
    <property type="protein sequence ID" value="BDE05227.1"/>
    <property type="molecule type" value="Genomic_DNA"/>
</dbReference>
<dbReference type="FunFam" id="3.30.470.20:FF:000028">
    <property type="entry name" value="Methylcrotonoyl-CoA carboxylase subunit alpha, mitochondrial"/>
    <property type="match status" value="1"/>
</dbReference>
<gene>
    <name evidence="15" type="ORF">WPS_05030</name>
</gene>
<dbReference type="Pfam" id="PF02786">
    <property type="entry name" value="CPSase_L_D2"/>
    <property type="match status" value="1"/>
</dbReference>
<evidence type="ECO:0000256" key="5">
    <source>
        <dbReference type="ARBA" id="ARBA00022840"/>
    </source>
</evidence>
<dbReference type="InterPro" id="IPR011761">
    <property type="entry name" value="ATP-grasp"/>
</dbReference>
<keyword evidence="7" id="KW-0092">Biotin</keyword>
<dbReference type="Gene3D" id="3.30.470.20">
    <property type="entry name" value="ATP-grasp fold, B domain"/>
    <property type="match status" value="1"/>
</dbReference>
<dbReference type="EC" id="6.3.4.14" evidence="2"/>
<dbReference type="Proteomes" id="UP001317532">
    <property type="component" value="Chromosome"/>
</dbReference>
<keyword evidence="3" id="KW-0436">Ligase</keyword>
<keyword evidence="5 11" id="KW-0067">ATP-binding</keyword>
<evidence type="ECO:0000256" key="9">
    <source>
        <dbReference type="ARBA" id="ARBA00065901"/>
    </source>
</evidence>
<evidence type="ECO:0000256" key="2">
    <source>
        <dbReference type="ARBA" id="ARBA00013263"/>
    </source>
</evidence>
<dbReference type="AlphaFoldDB" id="A0AAN1XVV2"/>
<dbReference type="PANTHER" id="PTHR18866:SF33">
    <property type="entry name" value="METHYLCROTONOYL-COA CARBOXYLASE SUBUNIT ALPHA, MITOCHONDRIAL-RELATED"/>
    <property type="match status" value="1"/>
</dbReference>
<dbReference type="FunFam" id="3.30.1490.20:FF:000003">
    <property type="entry name" value="acetyl-CoA carboxylase isoform X1"/>
    <property type="match status" value="1"/>
</dbReference>
<evidence type="ECO:0000256" key="11">
    <source>
        <dbReference type="PROSITE-ProRule" id="PRU00409"/>
    </source>
</evidence>
<dbReference type="GO" id="GO:0004075">
    <property type="term" value="F:biotin carboxylase activity"/>
    <property type="evidence" value="ECO:0007669"/>
    <property type="project" value="UniProtKB-EC"/>
</dbReference>
<evidence type="ECO:0000313" key="16">
    <source>
        <dbReference type="Proteomes" id="UP001317532"/>
    </source>
</evidence>
<feature type="domain" description="Biotin carboxylation" evidence="14">
    <location>
        <begin position="1"/>
        <end position="446"/>
    </location>
</feature>
<evidence type="ECO:0000256" key="3">
    <source>
        <dbReference type="ARBA" id="ARBA00022598"/>
    </source>
</evidence>
<dbReference type="InterPro" id="IPR005481">
    <property type="entry name" value="BC-like_N"/>
</dbReference>
<dbReference type="CDD" id="cd06850">
    <property type="entry name" value="biotinyl_domain"/>
    <property type="match status" value="1"/>
</dbReference>
<dbReference type="Pfam" id="PF00289">
    <property type="entry name" value="Biotin_carb_N"/>
    <property type="match status" value="1"/>
</dbReference>
<dbReference type="KEGG" id="vab:WPS_05030"/>
<evidence type="ECO:0000259" key="14">
    <source>
        <dbReference type="PROSITE" id="PS50979"/>
    </source>
</evidence>
<evidence type="ECO:0000256" key="4">
    <source>
        <dbReference type="ARBA" id="ARBA00022741"/>
    </source>
</evidence>
<dbReference type="InterPro" id="IPR050856">
    <property type="entry name" value="Biotin_carboxylase_complex"/>
</dbReference>
<feature type="domain" description="Lipoyl-binding" evidence="12">
    <location>
        <begin position="551"/>
        <end position="626"/>
    </location>
</feature>